<keyword evidence="1" id="KW-0732">Signal</keyword>
<reference evidence="2 3" key="1">
    <citation type="submission" date="2019-07" db="EMBL/GenBank/DDBJ databases">
        <title>Complete genome sequence of Comamonas sp. NLF 7-7 isolated from livestock.</title>
        <authorList>
            <person name="Kim D.H."/>
            <person name="Kim J.G."/>
        </authorList>
    </citation>
    <scope>NUCLEOTIDE SEQUENCE [LARGE SCALE GENOMIC DNA]</scope>
    <source>
        <strain evidence="2 3">NLF 7-7</strain>
    </source>
</reference>
<dbReference type="OrthoDB" id="8682423at2"/>
<accession>A0A5B8RY67</accession>
<evidence type="ECO:0000256" key="1">
    <source>
        <dbReference type="SAM" id="SignalP"/>
    </source>
</evidence>
<organism evidence="2 3">
    <name type="scientific">Comamonas flocculans</name>
    <dbReference type="NCBI Taxonomy" id="2597701"/>
    <lineage>
        <taxon>Bacteria</taxon>
        <taxon>Pseudomonadati</taxon>
        <taxon>Pseudomonadota</taxon>
        <taxon>Betaproteobacteria</taxon>
        <taxon>Burkholderiales</taxon>
        <taxon>Comamonadaceae</taxon>
        <taxon>Comamonas</taxon>
    </lineage>
</organism>
<evidence type="ECO:0008006" key="4">
    <source>
        <dbReference type="Google" id="ProtNLM"/>
    </source>
</evidence>
<sequence>MPMPTGLARAVGAGTLLVCLTASAHAAFDAEFAKGPCPLIADSAVARTFGLPANATIGHTNVKLAGLSCSFDWDDKHQLLVAKVRLQEKKSVKQAADAFERSTRSMTKEDMARAAEVLRQRMEKSGQNSSTKAAGNALIGAATREPIVFEDVRSVGDEARYDASDEGTLVVRKGKNIYRITAYYGAQMSGSRDLKHHKQWLQDTRVQRKQQAVELARAVLKAAR</sequence>
<dbReference type="RefSeq" id="WP_146913188.1">
    <property type="nucleotide sequence ID" value="NZ_CP042344.1"/>
</dbReference>
<gene>
    <name evidence="2" type="ORF">FOZ74_11445</name>
</gene>
<name>A0A5B8RY67_9BURK</name>
<feature type="signal peptide" evidence="1">
    <location>
        <begin position="1"/>
        <end position="26"/>
    </location>
</feature>
<dbReference type="AlphaFoldDB" id="A0A5B8RY67"/>
<protein>
    <recommendedName>
        <fullName evidence="4">DUF3558 domain-containing protein</fullName>
    </recommendedName>
</protein>
<evidence type="ECO:0000313" key="3">
    <source>
        <dbReference type="Proteomes" id="UP000321199"/>
    </source>
</evidence>
<dbReference type="EMBL" id="CP042344">
    <property type="protein sequence ID" value="QEA13598.1"/>
    <property type="molecule type" value="Genomic_DNA"/>
</dbReference>
<evidence type="ECO:0000313" key="2">
    <source>
        <dbReference type="EMBL" id="QEA13598.1"/>
    </source>
</evidence>
<dbReference type="Proteomes" id="UP000321199">
    <property type="component" value="Chromosome"/>
</dbReference>
<feature type="chain" id="PRO_5022931996" description="DUF3558 domain-containing protein" evidence="1">
    <location>
        <begin position="27"/>
        <end position="224"/>
    </location>
</feature>
<dbReference type="KEGG" id="cof:FOZ74_11445"/>
<keyword evidence="3" id="KW-1185">Reference proteome</keyword>
<proteinExistence type="predicted"/>